<organism evidence="2 3">
    <name type="scientific">Gonapodya prolifera (strain JEL478)</name>
    <name type="common">Monoblepharis prolifera</name>
    <dbReference type="NCBI Taxonomy" id="1344416"/>
    <lineage>
        <taxon>Eukaryota</taxon>
        <taxon>Fungi</taxon>
        <taxon>Fungi incertae sedis</taxon>
        <taxon>Chytridiomycota</taxon>
        <taxon>Chytridiomycota incertae sedis</taxon>
        <taxon>Monoblepharidomycetes</taxon>
        <taxon>Monoblepharidales</taxon>
        <taxon>Gonapodyaceae</taxon>
        <taxon>Gonapodya</taxon>
    </lineage>
</organism>
<dbReference type="OMA" id="HASAHPY"/>
<reference evidence="2 3" key="1">
    <citation type="journal article" date="2015" name="Genome Biol. Evol.">
        <title>Phylogenomic analyses indicate that early fungi evolved digesting cell walls of algal ancestors of land plants.</title>
        <authorList>
            <person name="Chang Y."/>
            <person name="Wang S."/>
            <person name="Sekimoto S."/>
            <person name="Aerts A.L."/>
            <person name="Choi C."/>
            <person name="Clum A."/>
            <person name="LaButti K.M."/>
            <person name="Lindquist E.A."/>
            <person name="Yee Ngan C."/>
            <person name="Ohm R.A."/>
            <person name="Salamov A.A."/>
            <person name="Grigoriev I.V."/>
            <person name="Spatafora J.W."/>
            <person name="Berbee M.L."/>
        </authorList>
    </citation>
    <scope>NUCLEOTIDE SEQUENCE [LARGE SCALE GENOMIC DNA]</scope>
    <source>
        <strain evidence="2 3">JEL478</strain>
    </source>
</reference>
<dbReference type="Gene3D" id="1.10.510.10">
    <property type="entry name" value="Transferase(Phosphotransferase) domain 1"/>
    <property type="match status" value="1"/>
</dbReference>
<dbReference type="OrthoDB" id="5979581at2759"/>
<proteinExistence type="predicted"/>
<sequence>KYNALIMEKLGKTFEQLVSQKQPLTKDFIFSAARKIIIALYRLHALGIVHRDLKPHNIAVGETDETEIKLFDLGLTTSFITNDEKHIRYTDKRGLTGTLHYISPHVHFGVHATRRDDLLSLGYILVYLARGSLPWSKLKVDT</sequence>
<feature type="non-terminal residue" evidence="2">
    <location>
        <position position="142"/>
    </location>
</feature>
<keyword evidence="2" id="KW-0808">Transferase</keyword>
<dbReference type="EMBL" id="KQ965928">
    <property type="protein sequence ID" value="KXS08902.1"/>
    <property type="molecule type" value="Genomic_DNA"/>
</dbReference>
<dbReference type="PANTHER" id="PTHR11909">
    <property type="entry name" value="CASEIN KINASE-RELATED"/>
    <property type="match status" value="1"/>
</dbReference>
<evidence type="ECO:0000259" key="1">
    <source>
        <dbReference type="PROSITE" id="PS50011"/>
    </source>
</evidence>
<dbReference type="STRING" id="1344416.A0A138ZWM5"/>
<dbReference type="Proteomes" id="UP000070544">
    <property type="component" value="Unassembled WGS sequence"/>
</dbReference>
<accession>A0A138ZWM5</accession>
<gene>
    <name evidence="2" type="ORF">M427DRAFT_86483</name>
</gene>
<dbReference type="SUPFAM" id="SSF56112">
    <property type="entry name" value="Protein kinase-like (PK-like)"/>
    <property type="match status" value="1"/>
</dbReference>
<evidence type="ECO:0000313" key="3">
    <source>
        <dbReference type="Proteomes" id="UP000070544"/>
    </source>
</evidence>
<keyword evidence="3" id="KW-1185">Reference proteome</keyword>
<keyword evidence="2" id="KW-0418">Kinase</keyword>
<feature type="non-terminal residue" evidence="2">
    <location>
        <position position="1"/>
    </location>
</feature>
<dbReference type="InterPro" id="IPR011009">
    <property type="entry name" value="Kinase-like_dom_sf"/>
</dbReference>
<protein>
    <submittedName>
        <fullName evidence="2">Kinase-like protein</fullName>
    </submittedName>
</protein>
<dbReference type="GO" id="GO:0004672">
    <property type="term" value="F:protein kinase activity"/>
    <property type="evidence" value="ECO:0007669"/>
    <property type="project" value="InterPro"/>
</dbReference>
<dbReference type="InterPro" id="IPR000719">
    <property type="entry name" value="Prot_kinase_dom"/>
</dbReference>
<name>A0A138ZWM5_GONPJ</name>
<feature type="domain" description="Protein kinase" evidence="1">
    <location>
        <begin position="1"/>
        <end position="142"/>
    </location>
</feature>
<dbReference type="Pfam" id="PF00069">
    <property type="entry name" value="Pkinase"/>
    <property type="match status" value="1"/>
</dbReference>
<dbReference type="AlphaFoldDB" id="A0A138ZWM5"/>
<evidence type="ECO:0000313" key="2">
    <source>
        <dbReference type="EMBL" id="KXS08902.1"/>
    </source>
</evidence>
<dbReference type="InterPro" id="IPR050235">
    <property type="entry name" value="CK1_Ser-Thr_kinase"/>
</dbReference>
<dbReference type="PROSITE" id="PS50011">
    <property type="entry name" value="PROTEIN_KINASE_DOM"/>
    <property type="match status" value="1"/>
</dbReference>
<dbReference type="GO" id="GO:0005524">
    <property type="term" value="F:ATP binding"/>
    <property type="evidence" value="ECO:0007669"/>
    <property type="project" value="InterPro"/>
</dbReference>